<evidence type="ECO:0000313" key="2">
    <source>
        <dbReference type="EMBL" id="EEP28776.1"/>
    </source>
</evidence>
<dbReference type="AlphaFoldDB" id="C4G7Y4"/>
<keyword evidence="1" id="KW-1133">Transmembrane helix</keyword>
<accession>C4G7Y4</accession>
<keyword evidence="1" id="KW-0472">Membrane</keyword>
<evidence type="ECO:0000313" key="3">
    <source>
        <dbReference type="Proteomes" id="UP000003494"/>
    </source>
</evidence>
<name>C4G7Y4_9FIRM</name>
<evidence type="ECO:0000256" key="1">
    <source>
        <dbReference type="SAM" id="Phobius"/>
    </source>
</evidence>
<feature type="transmembrane region" description="Helical" evidence="1">
    <location>
        <begin position="17"/>
        <end position="35"/>
    </location>
</feature>
<keyword evidence="1" id="KW-0812">Transmembrane</keyword>
<dbReference type="eggNOG" id="ENOG50336WG">
    <property type="taxonomic scope" value="Bacteria"/>
</dbReference>
<dbReference type="HOGENOM" id="CLU_1260728_0_0_9"/>
<dbReference type="STRING" id="626523.GCWU000342_00117"/>
<gene>
    <name evidence="2" type="ORF">GCWU000342_00117</name>
</gene>
<dbReference type="Proteomes" id="UP000003494">
    <property type="component" value="Unassembled WGS sequence"/>
</dbReference>
<dbReference type="EMBL" id="ACIP02000001">
    <property type="protein sequence ID" value="EEP28776.1"/>
    <property type="molecule type" value="Genomic_DNA"/>
</dbReference>
<protein>
    <submittedName>
        <fullName evidence="2">Uncharacterized protein</fullName>
    </submittedName>
</protein>
<proteinExistence type="predicted"/>
<sequence>MDTLKEGGEKIMKCKKYILPGILIGCLLFGGIVIASRDDFFFVAKVGDFAKTLRRNIEEGDTGEILLRGEHVSVQRDQYEQSRKFYLAIGLGEKEASESALVYCKEFNSLYHEAIRKNYDVSDGELEKYIDEMRENFHSANVSPESVQIYRAILKQFDSEDQYWEYQKKVYQKQLPIEKMNRDLEEEFYQKNPQASSEDWEKEFQKIKDELVLKENFHN</sequence>
<comment type="caution">
    <text evidence="2">The sequence shown here is derived from an EMBL/GenBank/DDBJ whole genome shotgun (WGS) entry which is preliminary data.</text>
</comment>
<keyword evidence="3" id="KW-1185">Reference proteome</keyword>
<organism evidence="2 3">
    <name type="scientific">Shuttleworthella satelles DSM 14600</name>
    <dbReference type="NCBI Taxonomy" id="626523"/>
    <lineage>
        <taxon>Bacteria</taxon>
        <taxon>Bacillati</taxon>
        <taxon>Bacillota</taxon>
        <taxon>Clostridia</taxon>
        <taxon>Lachnospirales</taxon>
        <taxon>Lachnospiraceae</taxon>
        <taxon>Shuttleworthella</taxon>
    </lineage>
</organism>
<reference evidence="2" key="1">
    <citation type="submission" date="2009-04" db="EMBL/GenBank/DDBJ databases">
        <authorList>
            <person name="Weinstock G."/>
            <person name="Sodergren E."/>
            <person name="Clifton S."/>
            <person name="Fulton L."/>
            <person name="Fulton B."/>
            <person name="Courtney L."/>
            <person name="Fronick C."/>
            <person name="Harrison M."/>
            <person name="Strong C."/>
            <person name="Farmer C."/>
            <person name="Delahaunty K."/>
            <person name="Markovic C."/>
            <person name="Hall O."/>
            <person name="Minx P."/>
            <person name="Tomlinson C."/>
            <person name="Mitreva M."/>
            <person name="Nelson J."/>
            <person name="Hou S."/>
            <person name="Wollam A."/>
            <person name="Pepin K.H."/>
            <person name="Johnson M."/>
            <person name="Bhonagiri V."/>
            <person name="Nash W.E."/>
            <person name="Warren W."/>
            <person name="Chinwalla A."/>
            <person name="Mardis E.R."/>
            <person name="Wilson R.K."/>
        </authorList>
    </citation>
    <scope>NUCLEOTIDE SEQUENCE [LARGE SCALE GENOMIC DNA]</scope>
    <source>
        <strain evidence="2">DSM 14600</strain>
    </source>
</reference>